<protein>
    <submittedName>
        <fullName evidence="1">Uncharacterized protein</fullName>
    </submittedName>
</protein>
<gene>
    <name evidence="1" type="ORF">BDN72DRAFT_907315</name>
</gene>
<evidence type="ECO:0000313" key="2">
    <source>
        <dbReference type="Proteomes" id="UP000308600"/>
    </source>
</evidence>
<keyword evidence="2" id="KW-1185">Reference proteome</keyword>
<name>A0ACD2ZXE7_9AGAR</name>
<sequence>DDLIEDKVTGIVETLQELEAAEKENEGKGAFSFSRVTKNEYPRFGANLVTDVPFRKLAKTLKISDDIIKGFEKAWADVRPEALRSLKDTLRFTAVPSEERTRSYVDKLSGIALRLMDPDNEEPDEEPEDGSEDGVDDDADDDANDVIVDHGADEGTDEDADRGSTDTESGLPDAVFALPEVSVVGKDEHGKKTVRVAYGKYLTLLTGRLDLLLLTAREVDGKLRSRILTRKSVSEVTEDLGWRTTLPGTYFLIIEAKRQKAKLATHMPQVIAQSLALLQLTGQKAVNWCLSTGEKWIFGVTQLDNTSGGAKVYATTTERYNLAKAESVRDIISHLALWMKTPPDDIVAKFEAVAG</sequence>
<dbReference type="EMBL" id="ML209875">
    <property type="protein sequence ID" value="TFK57911.1"/>
    <property type="molecule type" value="Genomic_DNA"/>
</dbReference>
<dbReference type="Proteomes" id="UP000308600">
    <property type="component" value="Unassembled WGS sequence"/>
</dbReference>
<organism evidence="1 2">
    <name type="scientific">Pluteus cervinus</name>
    <dbReference type="NCBI Taxonomy" id="181527"/>
    <lineage>
        <taxon>Eukaryota</taxon>
        <taxon>Fungi</taxon>
        <taxon>Dikarya</taxon>
        <taxon>Basidiomycota</taxon>
        <taxon>Agaricomycotina</taxon>
        <taxon>Agaricomycetes</taxon>
        <taxon>Agaricomycetidae</taxon>
        <taxon>Agaricales</taxon>
        <taxon>Pluteineae</taxon>
        <taxon>Pluteaceae</taxon>
        <taxon>Pluteus</taxon>
    </lineage>
</organism>
<feature type="non-terminal residue" evidence="1">
    <location>
        <position position="1"/>
    </location>
</feature>
<proteinExistence type="predicted"/>
<reference evidence="1 2" key="1">
    <citation type="journal article" date="2019" name="Nat. Ecol. Evol.">
        <title>Megaphylogeny resolves global patterns of mushroom evolution.</title>
        <authorList>
            <person name="Varga T."/>
            <person name="Krizsan K."/>
            <person name="Foldi C."/>
            <person name="Dima B."/>
            <person name="Sanchez-Garcia M."/>
            <person name="Sanchez-Ramirez S."/>
            <person name="Szollosi G.J."/>
            <person name="Szarkandi J.G."/>
            <person name="Papp V."/>
            <person name="Albert L."/>
            <person name="Andreopoulos W."/>
            <person name="Angelini C."/>
            <person name="Antonin V."/>
            <person name="Barry K.W."/>
            <person name="Bougher N.L."/>
            <person name="Buchanan P."/>
            <person name="Buyck B."/>
            <person name="Bense V."/>
            <person name="Catcheside P."/>
            <person name="Chovatia M."/>
            <person name="Cooper J."/>
            <person name="Damon W."/>
            <person name="Desjardin D."/>
            <person name="Finy P."/>
            <person name="Geml J."/>
            <person name="Haridas S."/>
            <person name="Hughes K."/>
            <person name="Justo A."/>
            <person name="Karasinski D."/>
            <person name="Kautmanova I."/>
            <person name="Kiss B."/>
            <person name="Kocsube S."/>
            <person name="Kotiranta H."/>
            <person name="LaButti K.M."/>
            <person name="Lechner B.E."/>
            <person name="Liimatainen K."/>
            <person name="Lipzen A."/>
            <person name="Lukacs Z."/>
            <person name="Mihaltcheva S."/>
            <person name="Morgado L.N."/>
            <person name="Niskanen T."/>
            <person name="Noordeloos M.E."/>
            <person name="Ohm R.A."/>
            <person name="Ortiz-Santana B."/>
            <person name="Ovrebo C."/>
            <person name="Racz N."/>
            <person name="Riley R."/>
            <person name="Savchenko A."/>
            <person name="Shiryaev A."/>
            <person name="Soop K."/>
            <person name="Spirin V."/>
            <person name="Szebenyi C."/>
            <person name="Tomsovsky M."/>
            <person name="Tulloss R.E."/>
            <person name="Uehling J."/>
            <person name="Grigoriev I.V."/>
            <person name="Vagvolgyi C."/>
            <person name="Papp T."/>
            <person name="Martin F.M."/>
            <person name="Miettinen O."/>
            <person name="Hibbett D.S."/>
            <person name="Nagy L.G."/>
        </authorList>
    </citation>
    <scope>NUCLEOTIDE SEQUENCE [LARGE SCALE GENOMIC DNA]</scope>
    <source>
        <strain evidence="1 2">NL-1719</strain>
    </source>
</reference>
<evidence type="ECO:0000313" key="1">
    <source>
        <dbReference type="EMBL" id="TFK57911.1"/>
    </source>
</evidence>
<accession>A0ACD2ZXE7</accession>